<gene>
    <name evidence="3" type="ORF">BJ972_003286</name>
    <name evidence="5" type="ORF">ESP50_13775</name>
    <name evidence="4" type="ORF">ESP50_16970</name>
</gene>
<proteinExistence type="predicted"/>
<dbReference type="InterPro" id="IPR000868">
    <property type="entry name" value="Isochorismatase-like_dom"/>
</dbReference>
<dbReference type="EMBL" id="SDPM01000007">
    <property type="protein sequence ID" value="RXZ85853.1"/>
    <property type="molecule type" value="Genomic_DNA"/>
</dbReference>
<reference evidence="4 6" key="1">
    <citation type="submission" date="2019-01" db="EMBL/GenBank/DDBJ databases">
        <title>Agromyces.</title>
        <authorList>
            <person name="Li J."/>
        </authorList>
    </citation>
    <scope>NUCLEOTIDE SEQUENCE [LARGE SCALE GENOMIC DNA]</scope>
    <source>
        <strain evidence="4 6">DSM 23870</strain>
    </source>
</reference>
<dbReference type="SUPFAM" id="SSF52499">
    <property type="entry name" value="Isochorismatase-like hydrolases"/>
    <property type="match status" value="1"/>
</dbReference>
<comment type="caution">
    <text evidence="4">The sequence shown here is derived from an EMBL/GenBank/DDBJ whole genome shotgun (WGS) entry which is preliminary data.</text>
</comment>
<dbReference type="AlphaFoldDB" id="A0A4V1R1W4"/>
<dbReference type="CDD" id="cd01014">
    <property type="entry name" value="nicotinamidase_related"/>
    <property type="match status" value="1"/>
</dbReference>
<evidence type="ECO:0000313" key="6">
    <source>
        <dbReference type="Proteomes" id="UP000292686"/>
    </source>
</evidence>
<sequence length="185" mass="19459">MNLDDNAALIVIDVQQGFGDAVWGARNNPRAEENIERLLTAWTAAARPIVLVRHDSVSPGSPLGAGTAGNALQPFVAAVPHELLVTKDVNSAFYGDPDLAAWLGERGIRQIVVVGIQTNMCVETTARMGGNLGFDVIVPIDATHTFDLEGPAGIVLRADDLARATAVNLHGGGFARVVETDELVG</sequence>
<dbReference type="Proteomes" id="UP000292686">
    <property type="component" value="Unassembled WGS sequence"/>
</dbReference>
<dbReference type="Gene3D" id="3.40.50.850">
    <property type="entry name" value="Isochorismatase-like"/>
    <property type="match status" value="1"/>
</dbReference>
<evidence type="ECO:0000313" key="7">
    <source>
        <dbReference type="Proteomes" id="UP000581087"/>
    </source>
</evidence>
<feature type="domain" description="Isochorismatase-like" evidence="2">
    <location>
        <begin position="7"/>
        <end position="150"/>
    </location>
</feature>
<dbReference type="GO" id="GO:0016787">
    <property type="term" value="F:hydrolase activity"/>
    <property type="evidence" value="ECO:0007669"/>
    <property type="project" value="UniProtKB-KW"/>
</dbReference>
<evidence type="ECO:0000313" key="5">
    <source>
        <dbReference type="EMBL" id="RXZ85853.1"/>
    </source>
</evidence>
<dbReference type="OrthoDB" id="9794942at2"/>
<dbReference type="InterPro" id="IPR036380">
    <property type="entry name" value="Isochorismatase-like_sf"/>
</dbReference>
<evidence type="ECO:0000259" key="2">
    <source>
        <dbReference type="Pfam" id="PF00857"/>
    </source>
</evidence>
<dbReference type="InterPro" id="IPR050272">
    <property type="entry name" value="Isochorismatase-like_hydrls"/>
</dbReference>
<name>A0A4V1R1W4_9MICO</name>
<dbReference type="RefSeq" id="WP_129176144.1">
    <property type="nucleotide sequence ID" value="NZ_JACCBI010000001.1"/>
</dbReference>
<dbReference type="Proteomes" id="UP000581087">
    <property type="component" value="Unassembled WGS sequence"/>
</dbReference>
<evidence type="ECO:0000256" key="1">
    <source>
        <dbReference type="ARBA" id="ARBA00022801"/>
    </source>
</evidence>
<keyword evidence="1 4" id="KW-0378">Hydrolase</keyword>
<dbReference type="PANTHER" id="PTHR43540">
    <property type="entry name" value="PEROXYUREIDOACRYLATE/UREIDOACRYLATE AMIDOHYDROLASE-RELATED"/>
    <property type="match status" value="1"/>
</dbReference>
<evidence type="ECO:0000313" key="4">
    <source>
        <dbReference type="EMBL" id="RXZ85066.1"/>
    </source>
</evidence>
<dbReference type="EMBL" id="JACCBI010000001">
    <property type="protein sequence ID" value="NYD68767.1"/>
    <property type="molecule type" value="Genomic_DNA"/>
</dbReference>
<dbReference type="PANTHER" id="PTHR43540:SF1">
    <property type="entry name" value="ISOCHORISMATASE HYDROLASE"/>
    <property type="match status" value="1"/>
</dbReference>
<organism evidence="4 6">
    <name type="scientific">Agromyces atrinae</name>
    <dbReference type="NCBI Taxonomy" id="592376"/>
    <lineage>
        <taxon>Bacteria</taxon>
        <taxon>Bacillati</taxon>
        <taxon>Actinomycetota</taxon>
        <taxon>Actinomycetes</taxon>
        <taxon>Micrococcales</taxon>
        <taxon>Microbacteriaceae</taxon>
        <taxon>Agromyces</taxon>
    </lineage>
</organism>
<keyword evidence="6" id="KW-1185">Reference proteome</keyword>
<dbReference type="EMBL" id="SDPM01000013">
    <property type="protein sequence ID" value="RXZ85066.1"/>
    <property type="molecule type" value="Genomic_DNA"/>
</dbReference>
<protein>
    <submittedName>
        <fullName evidence="4">Cysteine hydrolase</fullName>
    </submittedName>
    <submittedName>
        <fullName evidence="3">Nicotinamidase-related amidase</fullName>
    </submittedName>
</protein>
<reference evidence="3 7" key="2">
    <citation type="submission" date="2020-07" db="EMBL/GenBank/DDBJ databases">
        <title>Sequencing the genomes of 1000 actinobacteria strains.</title>
        <authorList>
            <person name="Klenk H.-P."/>
        </authorList>
    </citation>
    <scope>NUCLEOTIDE SEQUENCE [LARGE SCALE GENOMIC DNA]</scope>
    <source>
        <strain evidence="3 7">DSM 23870</strain>
    </source>
</reference>
<dbReference type="Pfam" id="PF00857">
    <property type="entry name" value="Isochorismatase"/>
    <property type="match status" value="1"/>
</dbReference>
<evidence type="ECO:0000313" key="3">
    <source>
        <dbReference type="EMBL" id="NYD68767.1"/>
    </source>
</evidence>
<accession>A0A4V1R1W4</accession>